<gene>
    <name evidence="1" type="ORF">L1987_04892</name>
</gene>
<proteinExistence type="predicted"/>
<name>A0ACB9JTU1_9ASTR</name>
<keyword evidence="2" id="KW-1185">Reference proteome</keyword>
<evidence type="ECO:0000313" key="1">
    <source>
        <dbReference type="EMBL" id="KAI3823456.1"/>
    </source>
</evidence>
<reference evidence="2" key="1">
    <citation type="journal article" date="2022" name="Mol. Ecol. Resour.">
        <title>The genomes of chicory, endive, great burdock and yacon provide insights into Asteraceae palaeo-polyploidization history and plant inulin production.</title>
        <authorList>
            <person name="Fan W."/>
            <person name="Wang S."/>
            <person name="Wang H."/>
            <person name="Wang A."/>
            <person name="Jiang F."/>
            <person name="Liu H."/>
            <person name="Zhao H."/>
            <person name="Xu D."/>
            <person name="Zhang Y."/>
        </authorList>
    </citation>
    <scope>NUCLEOTIDE SEQUENCE [LARGE SCALE GENOMIC DNA]</scope>
    <source>
        <strain evidence="2">cv. Yunnan</strain>
    </source>
</reference>
<accession>A0ACB9JTU1</accession>
<sequence>MLQCHQEIERETHRSKERKPEKEREGEGDQGRRRRWYFRDDVAEAVVSFWRRLVAGSTLPATVKIPNRVSNCKRRGATIASVCRVNPKITPSSAVPEPACERAAVPSVCCVNPKIMPSYAVSQNRVRNFRLQLGVFCRR</sequence>
<dbReference type="EMBL" id="CM042019">
    <property type="protein sequence ID" value="KAI3823456.1"/>
    <property type="molecule type" value="Genomic_DNA"/>
</dbReference>
<evidence type="ECO:0000313" key="2">
    <source>
        <dbReference type="Proteomes" id="UP001056120"/>
    </source>
</evidence>
<comment type="caution">
    <text evidence="1">The sequence shown here is derived from an EMBL/GenBank/DDBJ whole genome shotgun (WGS) entry which is preliminary data.</text>
</comment>
<protein>
    <submittedName>
        <fullName evidence="1">Uncharacterized protein</fullName>
    </submittedName>
</protein>
<reference evidence="1 2" key="2">
    <citation type="journal article" date="2022" name="Mol. Ecol. Resour.">
        <title>The genomes of chicory, endive, great burdock and yacon provide insights into Asteraceae paleo-polyploidization history and plant inulin production.</title>
        <authorList>
            <person name="Fan W."/>
            <person name="Wang S."/>
            <person name="Wang H."/>
            <person name="Wang A."/>
            <person name="Jiang F."/>
            <person name="Liu H."/>
            <person name="Zhao H."/>
            <person name="Xu D."/>
            <person name="Zhang Y."/>
        </authorList>
    </citation>
    <scope>NUCLEOTIDE SEQUENCE [LARGE SCALE GENOMIC DNA]</scope>
    <source>
        <strain evidence="2">cv. Yunnan</strain>
        <tissue evidence="1">Leaves</tissue>
    </source>
</reference>
<organism evidence="1 2">
    <name type="scientific">Smallanthus sonchifolius</name>
    <dbReference type="NCBI Taxonomy" id="185202"/>
    <lineage>
        <taxon>Eukaryota</taxon>
        <taxon>Viridiplantae</taxon>
        <taxon>Streptophyta</taxon>
        <taxon>Embryophyta</taxon>
        <taxon>Tracheophyta</taxon>
        <taxon>Spermatophyta</taxon>
        <taxon>Magnoliopsida</taxon>
        <taxon>eudicotyledons</taxon>
        <taxon>Gunneridae</taxon>
        <taxon>Pentapetalae</taxon>
        <taxon>asterids</taxon>
        <taxon>campanulids</taxon>
        <taxon>Asterales</taxon>
        <taxon>Asteraceae</taxon>
        <taxon>Asteroideae</taxon>
        <taxon>Heliantheae alliance</taxon>
        <taxon>Millerieae</taxon>
        <taxon>Smallanthus</taxon>
    </lineage>
</organism>
<dbReference type="Proteomes" id="UP001056120">
    <property type="component" value="Linkage Group LG02"/>
</dbReference>